<dbReference type="AlphaFoldDB" id="A0A4R3MVI7"/>
<organism evidence="3 4">
    <name type="scientific">Thiobaca trueperi</name>
    <dbReference type="NCBI Taxonomy" id="127458"/>
    <lineage>
        <taxon>Bacteria</taxon>
        <taxon>Pseudomonadati</taxon>
        <taxon>Pseudomonadota</taxon>
        <taxon>Gammaproteobacteria</taxon>
        <taxon>Chromatiales</taxon>
        <taxon>Chromatiaceae</taxon>
        <taxon>Thiobaca</taxon>
    </lineage>
</organism>
<dbReference type="RefSeq" id="WP_132977584.1">
    <property type="nucleotide sequence ID" value="NZ_SMAO01000006.1"/>
</dbReference>
<dbReference type="SUPFAM" id="SSF51261">
    <property type="entry name" value="Duplicated hybrid motif"/>
    <property type="match status" value="1"/>
</dbReference>
<dbReference type="InterPro" id="IPR011055">
    <property type="entry name" value="Dup_hybrid_motif"/>
</dbReference>
<dbReference type="Gene3D" id="2.70.70.10">
    <property type="entry name" value="Glucose Permease (Domain IIA)"/>
    <property type="match status" value="1"/>
</dbReference>
<dbReference type="PANTHER" id="PTHR21666:SF270">
    <property type="entry name" value="MUREIN HYDROLASE ACTIVATOR ENVC"/>
    <property type="match status" value="1"/>
</dbReference>
<keyword evidence="1" id="KW-0175">Coiled coil</keyword>
<dbReference type="Proteomes" id="UP000295717">
    <property type="component" value="Unassembled WGS sequence"/>
</dbReference>
<name>A0A4R3MVI7_9GAMM</name>
<feature type="coiled-coil region" evidence="1">
    <location>
        <begin position="188"/>
        <end position="268"/>
    </location>
</feature>
<dbReference type="OrthoDB" id="9784703at2"/>
<keyword evidence="4" id="KW-1185">Reference proteome</keyword>
<evidence type="ECO:0000313" key="4">
    <source>
        <dbReference type="Proteomes" id="UP000295717"/>
    </source>
</evidence>
<feature type="domain" description="M23ase beta-sheet core" evidence="2">
    <location>
        <begin position="313"/>
        <end position="406"/>
    </location>
</feature>
<evidence type="ECO:0000313" key="3">
    <source>
        <dbReference type="EMBL" id="TCT20185.1"/>
    </source>
</evidence>
<dbReference type="FunFam" id="2.70.70.10:FF:000003">
    <property type="entry name" value="Murein hydrolase activator EnvC"/>
    <property type="match status" value="1"/>
</dbReference>
<dbReference type="InterPro" id="IPR016047">
    <property type="entry name" value="M23ase_b-sheet_dom"/>
</dbReference>
<gene>
    <name evidence="3" type="ORF">EDC35_106112</name>
</gene>
<dbReference type="Pfam" id="PF01551">
    <property type="entry name" value="Peptidase_M23"/>
    <property type="match status" value="1"/>
</dbReference>
<dbReference type="PANTHER" id="PTHR21666">
    <property type="entry name" value="PEPTIDASE-RELATED"/>
    <property type="match status" value="1"/>
</dbReference>
<sequence length="417" mass="47344">MKINIPLFRQSPTSDVPTRCAQPRRALRHAVFWLLCLLFAEASLALSTAQSDPALEARTRDLASIEQQVEAIGKDLIGRQADRRALVVELEARERNVAELALAGRELERLVKEHRRVATELRARQNDEHRALQQELDLLSDLVRTAYIMGRADRLRLLLNQEDPTQASRIMSYFAYFNRERIRRILAVQSLAQRLANLARDAEQEAERLAELARNQEATRLRLESARQERAQVLKQLEALITSRSENLQTMQKDAESLRLLVEHLRQRAQIRLELNINREPFPARKGKLVWPILEGRILAGFGTPKDDSELRWDGVLLAAKDGEEVRAVNDGRVVYADWLRGFGLLLVLDHGDGFMTFYGHNEALIVELGEWVATGEPIALSGSSGGRREPVLYFAIRYNGRPQDPVEWCGGSGRQG</sequence>
<dbReference type="InterPro" id="IPR050570">
    <property type="entry name" value="Cell_wall_metabolism_enzyme"/>
</dbReference>
<evidence type="ECO:0000256" key="1">
    <source>
        <dbReference type="SAM" id="Coils"/>
    </source>
</evidence>
<protein>
    <submittedName>
        <fullName evidence="3">Septal ring factor EnvC (AmiA/AmiB activator)</fullName>
    </submittedName>
</protein>
<reference evidence="3 4" key="1">
    <citation type="submission" date="2019-03" db="EMBL/GenBank/DDBJ databases">
        <title>Genomic Encyclopedia of Type Strains, Phase IV (KMG-IV): sequencing the most valuable type-strain genomes for metagenomic binning, comparative biology and taxonomic classification.</title>
        <authorList>
            <person name="Goeker M."/>
        </authorList>
    </citation>
    <scope>NUCLEOTIDE SEQUENCE [LARGE SCALE GENOMIC DNA]</scope>
    <source>
        <strain evidence="3 4">DSM 13587</strain>
    </source>
</reference>
<proteinExistence type="predicted"/>
<comment type="caution">
    <text evidence="3">The sequence shown here is derived from an EMBL/GenBank/DDBJ whole genome shotgun (WGS) entry which is preliminary data.</text>
</comment>
<dbReference type="EMBL" id="SMAO01000006">
    <property type="protein sequence ID" value="TCT20185.1"/>
    <property type="molecule type" value="Genomic_DNA"/>
</dbReference>
<dbReference type="GO" id="GO:0004222">
    <property type="term" value="F:metalloendopeptidase activity"/>
    <property type="evidence" value="ECO:0007669"/>
    <property type="project" value="TreeGrafter"/>
</dbReference>
<evidence type="ECO:0000259" key="2">
    <source>
        <dbReference type="Pfam" id="PF01551"/>
    </source>
</evidence>
<dbReference type="CDD" id="cd12797">
    <property type="entry name" value="M23_peptidase"/>
    <property type="match status" value="1"/>
</dbReference>
<accession>A0A4R3MVI7</accession>